<dbReference type="PANTHER" id="PTHR24282:SF255">
    <property type="entry name" value="CYTOCHROME P450 72A11-RELATED"/>
    <property type="match status" value="1"/>
</dbReference>
<dbReference type="GO" id="GO:0004497">
    <property type="term" value="F:monooxygenase activity"/>
    <property type="evidence" value="ECO:0007669"/>
    <property type="project" value="UniProtKB-KW"/>
</dbReference>
<dbReference type="Pfam" id="PF00067">
    <property type="entry name" value="p450"/>
    <property type="match status" value="2"/>
</dbReference>
<dbReference type="PANTHER" id="PTHR24282">
    <property type="entry name" value="CYTOCHROME P450 FAMILY MEMBER"/>
    <property type="match status" value="1"/>
</dbReference>
<evidence type="ECO:0000256" key="2">
    <source>
        <dbReference type="ARBA" id="ARBA00010617"/>
    </source>
</evidence>
<dbReference type="Proteomes" id="UP001420932">
    <property type="component" value="Unassembled WGS sequence"/>
</dbReference>
<dbReference type="GO" id="GO:0020037">
    <property type="term" value="F:heme binding"/>
    <property type="evidence" value="ECO:0007669"/>
    <property type="project" value="InterPro"/>
</dbReference>
<dbReference type="PRINTS" id="PR00463">
    <property type="entry name" value="EP450I"/>
</dbReference>
<evidence type="ECO:0000256" key="7">
    <source>
        <dbReference type="ARBA" id="ARBA00023002"/>
    </source>
</evidence>
<dbReference type="GO" id="GO:0016020">
    <property type="term" value="C:membrane"/>
    <property type="evidence" value="ECO:0007669"/>
    <property type="project" value="UniProtKB-SubCell"/>
</dbReference>
<evidence type="ECO:0000313" key="13">
    <source>
        <dbReference type="EMBL" id="KAK9092634.1"/>
    </source>
</evidence>
<reference evidence="13 14" key="1">
    <citation type="submission" date="2024-01" db="EMBL/GenBank/DDBJ databases">
        <title>Genome assemblies of Stephania.</title>
        <authorList>
            <person name="Yang L."/>
        </authorList>
    </citation>
    <scope>NUCLEOTIDE SEQUENCE [LARGE SCALE GENOMIC DNA]</scope>
    <source>
        <strain evidence="13">YNDBR</strain>
        <tissue evidence="13">Leaf</tissue>
    </source>
</reference>
<proteinExistence type="inferred from homology"/>
<name>A0AAP0EPN3_9MAGN</name>
<evidence type="ECO:0000256" key="10">
    <source>
        <dbReference type="ARBA" id="ARBA00023136"/>
    </source>
</evidence>
<evidence type="ECO:0000256" key="11">
    <source>
        <dbReference type="PIRSR" id="PIRSR602401-1"/>
    </source>
</evidence>
<evidence type="ECO:0000256" key="5">
    <source>
        <dbReference type="ARBA" id="ARBA00022723"/>
    </source>
</evidence>
<dbReference type="SUPFAM" id="SSF48264">
    <property type="entry name" value="Cytochrome P450"/>
    <property type="match status" value="1"/>
</dbReference>
<evidence type="ECO:0000256" key="9">
    <source>
        <dbReference type="ARBA" id="ARBA00023033"/>
    </source>
</evidence>
<accession>A0AAP0EPN3</accession>
<evidence type="ECO:0000256" key="3">
    <source>
        <dbReference type="ARBA" id="ARBA00022617"/>
    </source>
</evidence>
<dbReference type="GO" id="GO:0016705">
    <property type="term" value="F:oxidoreductase activity, acting on paired donors, with incorporation or reduction of molecular oxygen"/>
    <property type="evidence" value="ECO:0007669"/>
    <property type="project" value="InterPro"/>
</dbReference>
<dbReference type="InterPro" id="IPR002401">
    <property type="entry name" value="Cyt_P450_E_grp-I"/>
</dbReference>
<protein>
    <recommendedName>
        <fullName evidence="15">Cytochrome P450</fullName>
    </recommendedName>
</protein>
<dbReference type="PROSITE" id="PS00086">
    <property type="entry name" value="CYTOCHROME_P450"/>
    <property type="match status" value="1"/>
</dbReference>
<feature type="binding site" description="axial binding residue" evidence="11">
    <location>
        <position position="360"/>
    </location>
    <ligand>
        <name>heme</name>
        <dbReference type="ChEBI" id="CHEBI:30413"/>
    </ligand>
    <ligandPart>
        <name>Fe</name>
        <dbReference type="ChEBI" id="CHEBI:18248"/>
    </ligandPart>
</feature>
<evidence type="ECO:0000256" key="6">
    <source>
        <dbReference type="ARBA" id="ARBA00022989"/>
    </source>
</evidence>
<dbReference type="AlphaFoldDB" id="A0AAP0EPN3"/>
<keyword evidence="9 12" id="KW-0503">Monooxygenase</keyword>
<keyword evidence="3 11" id="KW-0349">Heme</keyword>
<evidence type="ECO:0000256" key="4">
    <source>
        <dbReference type="ARBA" id="ARBA00022692"/>
    </source>
</evidence>
<keyword evidence="4" id="KW-0812">Transmembrane</keyword>
<dbReference type="Gene3D" id="1.10.630.10">
    <property type="entry name" value="Cytochrome P450"/>
    <property type="match status" value="1"/>
</dbReference>
<dbReference type="InterPro" id="IPR017972">
    <property type="entry name" value="Cyt_P450_CS"/>
</dbReference>
<keyword evidence="5 11" id="KW-0479">Metal-binding</keyword>
<comment type="similarity">
    <text evidence="2 12">Belongs to the cytochrome P450 family.</text>
</comment>
<keyword evidence="8 11" id="KW-0408">Iron</keyword>
<gene>
    <name evidence="13" type="ORF">Syun_027545</name>
</gene>
<dbReference type="InterPro" id="IPR036396">
    <property type="entry name" value="Cyt_P450_sf"/>
</dbReference>
<keyword evidence="14" id="KW-1185">Reference proteome</keyword>
<evidence type="ECO:0000313" key="14">
    <source>
        <dbReference type="Proteomes" id="UP001420932"/>
    </source>
</evidence>
<keyword evidence="10" id="KW-0472">Membrane</keyword>
<keyword evidence="6" id="KW-1133">Transmembrane helix</keyword>
<dbReference type="InterPro" id="IPR050665">
    <property type="entry name" value="Cytochrome_P450_Monooxygen"/>
</dbReference>
<dbReference type="GO" id="GO:0005506">
    <property type="term" value="F:iron ion binding"/>
    <property type="evidence" value="ECO:0007669"/>
    <property type="project" value="InterPro"/>
</dbReference>
<comment type="subcellular location">
    <subcellularLocation>
        <location evidence="1">Membrane</location>
    </subcellularLocation>
</comment>
<evidence type="ECO:0000256" key="12">
    <source>
        <dbReference type="RuleBase" id="RU000461"/>
    </source>
</evidence>
<comment type="cofactor">
    <cofactor evidence="11">
        <name>heme</name>
        <dbReference type="ChEBI" id="CHEBI:30413"/>
    </cofactor>
</comment>
<evidence type="ECO:0008006" key="15">
    <source>
        <dbReference type="Google" id="ProtNLM"/>
    </source>
</evidence>
<dbReference type="PRINTS" id="PR00385">
    <property type="entry name" value="P450"/>
</dbReference>
<organism evidence="13 14">
    <name type="scientific">Stephania yunnanensis</name>
    <dbReference type="NCBI Taxonomy" id="152371"/>
    <lineage>
        <taxon>Eukaryota</taxon>
        <taxon>Viridiplantae</taxon>
        <taxon>Streptophyta</taxon>
        <taxon>Embryophyta</taxon>
        <taxon>Tracheophyta</taxon>
        <taxon>Spermatophyta</taxon>
        <taxon>Magnoliopsida</taxon>
        <taxon>Ranunculales</taxon>
        <taxon>Menispermaceae</taxon>
        <taxon>Menispermoideae</taxon>
        <taxon>Cissampelideae</taxon>
        <taxon>Stephania</taxon>
    </lineage>
</organism>
<keyword evidence="7 12" id="KW-0560">Oxidoreductase</keyword>
<dbReference type="GO" id="GO:0044550">
    <property type="term" value="P:secondary metabolite biosynthetic process"/>
    <property type="evidence" value="ECO:0007669"/>
    <property type="project" value="UniProtKB-ARBA"/>
</dbReference>
<dbReference type="InterPro" id="IPR001128">
    <property type="entry name" value="Cyt_P450"/>
</dbReference>
<sequence>MSYTWSGTTPSVNILEPEHIRNIFSNKLGNFSRVKQNPLFKKLVTGLVSYDGEKGAKYRKIITPAYHLEKLKLMEPAFYSSCAELVKGWEKLVSNGSSEVDVCPYIQKLVTKKLRRRPTHIPTSKRASETHCRSYSVPIHPWFLPTKKNRRIKEIGREIRGILRDMINKRENATKDGEAHKDDLLGMLLESNRKLILENDNSKWSGMTIEDVIEECKLFYIAGHETTSSLLVWTMVALSMHPEWQARAREEVLRVFGTDEPSFDGLDQLKIVTLIFYEVLRLYPPFTILSRYCDKETKLGNFTLPPGVEIALPIIAVHHDHAIWGKDAQEFNPKRFSEGISKATNNQVSFFRFGWGPRICLGQTFGLMEAKLAMAMILQRFSFELSPTYVHAPYSVATLPPQHGAQIILHKL</sequence>
<evidence type="ECO:0000256" key="1">
    <source>
        <dbReference type="ARBA" id="ARBA00004370"/>
    </source>
</evidence>
<dbReference type="EMBL" id="JBBNAF010000012">
    <property type="protein sequence ID" value="KAK9092634.1"/>
    <property type="molecule type" value="Genomic_DNA"/>
</dbReference>
<evidence type="ECO:0000256" key="8">
    <source>
        <dbReference type="ARBA" id="ARBA00023004"/>
    </source>
</evidence>
<comment type="caution">
    <text evidence="13">The sequence shown here is derived from an EMBL/GenBank/DDBJ whole genome shotgun (WGS) entry which is preliminary data.</text>
</comment>